<dbReference type="AlphaFoldDB" id="A0A2H3NWC7"/>
<dbReference type="Pfam" id="PF00534">
    <property type="entry name" value="Glycos_transf_1"/>
    <property type="match status" value="1"/>
</dbReference>
<dbReference type="InterPro" id="IPR028098">
    <property type="entry name" value="Glyco_trans_4-like_N"/>
</dbReference>
<dbReference type="Gene3D" id="3.40.50.2000">
    <property type="entry name" value="Glycogen Phosphorylase B"/>
    <property type="match status" value="2"/>
</dbReference>
<dbReference type="PANTHER" id="PTHR45947">
    <property type="entry name" value="SULFOQUINOVOSYL TRANSFERASE SQD2"/>
    <property type="match status" value="1"/>
</dbReference>
<evidence type="ECO:0000313" key="3">
    <source>
        <dbReference type="EMBL" id="PEN09234.1"/>
    </source>
</evidence>
<sequence>MNNTPTPRQHPRPHHLLDAVRKIEDQGDGAPQVAEAPDASSALGGYTAPALVHDWLPVYAGAERVLEQMIHALPDASIYSLIDYIPEEQRGFLQGKPVHTSFIQSMPFSKQLYRYYLPFAPFAIEQFDLREHDVVVSSSYAVAKGLLTRSDQLHVSYVHSPMRYAWDLYHDYLEQSNLTRGVRGFMARALMHYMRLYDSTSASRVDVYVANSQYVARRIWKTYRRRAHVVYPPVDVDAFALQTDKEDYYLTMARLVPYKRVDLIVEAFAAMPDKELIVIGSGPELDSLKEQAGPNVTLLGYQPDEAVQYYMQHARAFVYAAEEDFGIAPVEAQACGTPVIAYGRGGVLETVVPGQTGLLYAQQTAAHIADAVSCFESDEARFEPAQIRAHAEQFGPDRFRSTFSTLIDTAYDAFQTKAPWDVSDALASSL</sequence>
<evidence type="ECO:0000259" key="2">
    <source>
        <dbReference type="Pfam" id="PF13439"/>
    </source>
</evidence>
<keyword evidence="4" id="KW-1185">Reference proteome</keyword>
<accession>A0A2H3NWC7</accession>
<name>A0A2H3NWC7_9BACT</name>
<dbReference type="GO" id="GO:0016757">
    <property type="term" value="F:glycosyltransferase activity"/>
    <property type="evidence" value="ECO:0007669"/>
    <property type="project" value="InterPro"/>
</dbReference>
<gene>
    <name evidence="3" type="ORF">CRI93_00450</name>
</gene>
<dbReference type="Proteomes" id="UP000221024">
    <property type="component" value="Unassembled WGS sequence"/>
</dbReference>
<dbReference type="SUPFAM" id="SSF53756">
    <property type="entry name" value="UDP-Glycosyltransferase/glycogen phosphorylase"/>
    <property type="match status" value="1"/>
</dbReference>
<keyword evidence="3" id="KW-0808">Transferase</keyword>
<dbReference type="PANTHER" id="PTHR45947:SF3">
    <property type="entry name" value="SULFOQUINOVOSYL TRANSFERASE SQD2"/>
    <property type="match status" value="1"/>
</dbReference>
<feature type="domain" description="Glycosyl transferase family 1" evidence="1">
    <location>
        <begin position="244"/>
        <end position="382"/>
    </location>
</feature>
<feature type="domain" description="Glycosyltransferase subfamily 4-like N-terminal" evidence="2">
    <location>
        <begin position="61"/>
        <end position="237"/>
    </location>
</feature>
<dbReference type="Pfam" id="PF13439">
    <property type="entry name" value="Glyco_transf_4"/>
    <property type="match status" value="1"/>
</dbReference>
<dbReference type="InterPro" id="IPR050194">
    <property type="entry name" value="Glycosyltransferase_grp1"/>
</dbReference>
<evidence type="ECO:0000313" key="4">
    <source>
        <dbReference type="Proteomes" id="UP000221024"/>
    </source>
</evidence>
<comment type="caution">
    <text evidence="3">The sequence shown here is derived from an EMBL/GenBank/DDBJ whole genome shotgun (WGS) entry which is preliminary data.</text>
</comment>
<dbReference type="OrthoDB" id="9801573at2"/>
<dbReference type="CDD" id="cd03804">
    <property type="entry name" value="GT4_WbaZ-like"/>
    <property type="match status" value="1"/>
</dbReference>
<reference evidence="3 4" key="1">
    <citation type="submission" date="2017-10" db="EMBL/GenBank/DDBJ databases">
        <title>Draft genome of Longimonas halophila.</title>
        <authorList>
            <person name="Goh K.M."/>
            <person name="Shamsir M.S."/>
            <person name="Lim S.W."/>
        </authorList>
    </citation>
    <scope>NUCLEOTIDE SEQUENCE [LARGE SCALE GENOMIC DNA]</scope>
    <source>
        <strain evidence="3 4">KCTC 42399</strain>
    </source>
</reference>
<organism evidence="3 4">
    <name type="scientific">Longimonas halophila</name>
    <dbReference type="NCBI Taxonomy" id="1469170"/>
    <lineage>
        <taxon>Bacteria</taxon>
        <taxon>Pseudomonadati</taxon>
        <taxon>Rhodothermota</taxon>
        <taxon>Rhodothermia</taxon>
        <taxon>Rhodothermales</taxon>
        <taxon>Salisaetaceae</taxon>
        <taxon>Longimonas</taxon>
    </lineage>
</organism>
<dbReference type="EMBL" id="PDEP01000001">
    <property type="protein sequence ID" value="PEN09234.1"/>
    <property type="molecule type" value="Genomic_DNA"/>
</dbReference>
<proteinExistence type="predicted"/>
<dbReference type="InterPro" id="IPR001296">
    <property type="entry name" value="Glyco_trans_1"/>
</dbReference>
<evidence type="ECO:0000259" key="1">
    <source>
        <dbReference type="Pfam" id="PF00534"/>
    </source>
</evidence>
<protein>
    <submittedName>
        <fullName evidence="3">Glycosyl transferase family 1</fullName>
    </submittedName>
</protein>